<keyword evidence="3" id="KW-1185">Reference proteome</keyword>
<keyword evidence="1" id="KW-0812">Transmembrane</keyword>
<dbReference type="Proteomes" id="UP000276133">
    <property type="component" value="Unassembled WGS sequence"/>
</dbReference>
<name>A0A3M7S3H2_BRAPC</name>
<dbReference type="SUPFAM" id="SSF161008">
    <property type="entry name" value="Viral glycoprotein ectodomain-like"/>
    <property type="match status" value="1"/>
</dbReference>
<feature type="non-terminal residue" evidence="2">
    <location>
        <position position="1"/>
    </location>
</feature>
<evidence type="ECO:0000313" key="3">
    <source>
        <dbReference type="Proteomes" id="UP000276133"/>
    </source>
</evidence>
<dbReference type="AlphaFoldDB" id="A0A3M7S3H2"/>
<gene>
    <name evidence="2" type="ORF">BpHYR1_051761</name>
</gene>
<comment type="caution">
    <text evidence="2">The sequence shown here is derived from an EMBL/GenBank/DDBJ whole genome shotgun (WGS) entry which is preliminary data.</text>
</comment>
<organism evidence="2 3">
    <name type="scientific">Brachionus plicatilis</name>
    <name type="common">Marine rotifer</name>
    <name type="synonym">Brachionus muelleri</name>
    <dbReference type="NCBI Taxonomy" id="10195"/>
    <lineage>
        <taxon>Eukaryota</taxon>
        <taxon>Metazoa</taxon>
        <taxon>Spiralia</taxon>
        <taxon>Gnathifera</taxon>
        <taxon>Rotifera</taxon>
        <taxon>Eurotatoria</taxon>
        <taxon>Monogononta</taxon>
        <taxon>Pseudotrocha</taxon>
        <taxon>Ploima</taxon>
        <taxon>Brachionidae</taxon>
        <taxon>Brachionus</taxon>
    </lineage>
</organism>
<dbReference type="EMBL" id="REGN01002100">
    <property type="protein sequence ID" value="RNA30332.1"/>
    <property type="molecule type" value="Genomic_DNA"/>
</dbReference>
<feature type="transmembrane region" description="Helical" evidence="1">
    <location>
        <begin position="24"/>
        <end position="41"/>
    </location>
</feature>
<keyword evidence="1" id="KW-1133">Transmembrane helix</keyword>
<reference evidence="2 3" key="1">
    <citation type="journal article" date="2018" name="Sci. Rep.">
        <title>Genomic signatures of local adaptation to the degree of environmental predictability in rotifers.</title>
        <authorList>
            <person name="Franch-Gras L."/>
            <person name="Hahn C."/>
            <person name="Garcia-Roger E.M."/>
            <person name="Carmona M.J."/>
            <person name="Serra M."/>
            <person name="Gomez A."/>
        </authorList>
    </citation>
    <scope>NUCLEOTIDE SEQUENCE [LARGE SCALE GENOMIC DNA]</scope>
    <source>
        <strain evidence="2">HYR1</strain>
    </source>
</reference>
<keyword evidence="1" id="KW-0472">Membrane</keyword>
<protein>
    <submittedName>
        <fullName evidence="2">Uncharacterized protein</fullName>
    </submittedName>
</protein>
<evidence type="ECO:0000313" key="2">
    <source>
        <dbReference type="EMBL" id="RNA30332.1"/>
    </source>
</evidence>
<proteinExistence type="predicted"/>
<evidence type="ECO:0000256" key="1">
    <source>
        <dbReference type="SAM" id="Phobius"/>
    </source>
</evidence>
<accession>A0A3M7S3H2</accession>
<sequence length="457" mass="53388">RKHENENKRQTRNSAKYSYLNQNLYYIVNFLIFFLIVNAMGETNEPINNKELFKINGKFKVCSHSTHSKIINNDDMCSKKPKNTSNILQDYLKVYKYKMIGKLAFQKFYLFGKLSNQVYGNRYQCEKKKHFLITSMSFFGQKYESLRTENIIINENECKIMVLSKKCNEYNMNCVGEHCCFSKIPESRYSWMQDLSVTSYSCKVTPKIISAKKENDTLFNSNCKATDFKCILDNSIIIWDRVVIHECPLFIISYEKFALKIGSDVLISESSLVFQVDKVENHCDLNLMTTMEGTYIGMKTNELVTKTPKENSNVEILKELLLSNIDFNSFKEAEDKNMILYNEWLMFKEILKLYSLLNDEYINHFTSNGDSITFYVNMKTIYLAECVPTNVINIVLNNNVSVENNEYCFEKQPVIFYSNNKSYDGFLNTDGLITKTTKKVKCRTLYQIQKIKSTNLV</sequence>